<dbReference type="InterPro" id="IPR028082">
    <property type="entry name" value="Peripla_BP_I"/>
</dbReference>
<comment type="subunit">
    <text evidence="3">May form heteromers.</text>
</comment>
<dbReference type="PANTHER" id="PTHR34836:SF1">
    <property type="entry name" value="OS09G0428600 PROTEIN"/>
    <property type="match status" value="1"/>
</dbReference>
<evidence type="ECO:0000256" key="13">
    <source>
        <dbReference type="ARBA" id="ARBA00023303"/>
    </source>
</evidence>
<evidence type="ECO:0000256" key="8">
    <source>
        <dbReference type="ARBA" id="ARBA00023065"/>
    </source>
</evidence>
<feature type="transmembrane region" description="Helical" evidence="17">
    <location>
        <begin position="632"/>
        <end position="651"/>
    </location>
</feature>
<dbReference type="InterPro" id="IPR015683">
    <property type="entry name" value="Ionotropic_Glu_rcpt"/>
</dbReference>
<evidence type="ECO:0000256" key="3">
    <source>
        <dbReference type="ARBA" id="ARBA00011095"/>
    </source>
</evidence>
<dbReference type="InterPro" id="IPR019594">
    <property type="entry name" value="Glu/Gly-bd"/>
</dbReference>
<dbReference type="FunFam" id="1.10.287.70:FF:000037">
    <property type="entry name" value="Glutamate receptor"/>
    <property type="match status" value="1"/>
</dbReference>
<keyword evidence="9 15" id="KW-0472">Membrane</keyword>
<evidence type="ECO:0000256" key="17">
    <source>
        <dbReference type="SAM" id="Phobius"/>
    </source>
</evidence>
<comment type="caution">
    <text evidence="20">The sequence shown here is derived from an EMBL/GenBank/DDBJ whole genome shotgun (WGS) entry which is preliminary data.</text>
</comment>
<comment type="function">
    <text evidence="15">Glutamate-gated receptor that probably acts as non-selective cation channel.</text>
</comment>
<dbReference type="Gene3D" id="3.40.50.2300">
    <property type="match status" value="2"/>
</dbReference>
<evidence type="ECO:0000256" key="1">
    <source>
        <dbReference type="ARBA" id="ARBA00004141"/>
    </source>
</evidence>
<feature type="transmembrane region" description="Helical" evidence="17">
    <location>
        <begin position="576"/>
        <end position="596"/>
    </location>
</feature>
<dbReference type="Gene3D" id="1.10.287.70">
    <property type="match status" value="1"/>
</dbReference>
<proteinExistence type="inferred from homology"/>
<dbReference type="AlphaFoldDB" id="A0AAW1J539"/>
<dbReference type="SUPFAM" id="SSF53850">
    <property type="entry name" value="Periplasmic binding protein-like II"/>
    <property type="match status" value="1"/>
</dbReference>
<dbReference type="Pfam" id="PF00060">
    <property type="entry name" value="Lig_chan"/>
    <property type="match status" value="1"/>
</dbReference>
<keyword evidence="7 17" id="KW-1133">Transmembrane helix</keyword>
<evidence type="ECO:0000256" key="15">
    <source>
        <dbReference type="PIRNR" id="PIRNR037090"/>
    </source>
</evidence>
<evidence type="ECO:0000256" key="16">
    <source>
        <dbReference type="SAM" id="MobiDB-lite"/>
    </source>
</evidence>
<keyword evidence="21" id="KW-1185">Reference proteome</keyword>
<keyword evidence="4 15" id="KW-0813">Transport</keyword>
<feature type="signal peptide" evidence="18">
    <location>
        <begin position="1"/>
        <end position="23"/>
    </location>
</feature>
<dbReference type="PIRSF" id="PIRSF037090">
    <property type="entry name" value="Iontro_Glu-like_rcpt_pln"/>
    <property type="match status" value="1"/>
</dbReference>
<accession>A0AAW1J539</accession>
<dbReference type="InterPro" id="IPR001320">
    <property type="entry name" value="Iontro_rcpt_C"/>
</dbReference>
<feature type="domain" description="Ionotropic glutamate receptor C-terminal" evidence="19">
    <location>
        <begin position="451"/>
        <end position="794"/>
    </location>
</feature>
<reference evidence="20" key="1">
    <citation type="submission" date="2024-03" db="EMBL/GenBank/DDBJ databases">
        <title>WGS assembly of Saponaria officinalis var. Norfolk2.</title>
        <authorList>
            <person name="Jenkins J."/>
            <person name="Shu S."/>
            <person name="Grimwood J."/>
            <person name="Barry K."/>
            <person name="Goodstein D."/>
            <person name="Schmutz J."/>
            <person name="Leebens-Mack J."/>
            <person name="Osbourn A."/>
        </authorList>
    </citation>
    <scope>NUCLEOTIDE SEQUENCE [LARGE SCALE GENOMIC DNA]</scope>
    <source>
        <strain evidence="20">JIC</strain>
    </source>
</reference>
<dbReference type="Proteomes" id="UP001443914">
    <property type="component" value="Unassembled WGS sequence"/>
</dbReference>
<feature type="compositionally biased region" description="Polar residues" evidence="16">
    <location>
        <begin position="896"/>
        <end position="911"/>
    </location>
</feature>
<comment type="subcellular location">
    <subcellularLocation>
        <location evidence="1">Membrane</location>
        <topology evidence="1">Multi-pass membrane protein</topology>
    </subcellularLocation>
</comment>
<keyword evidence="12 15" id="KW-1071">Ligand-gated ion channel</keyword>
<dbReference type="GO" id="GO:0016020">
    <property type="term" value="C:membrane"/>
    <property type="evidence" value="ECO:0007669"/>
    <property type="project" value="UniProtKB-SubCell"/>
</dbReference>
<evidence type="ECO:0000313" key="20">
    <source>
        <dbReference type="EMBL" id="KAK9698199.1"/>
    </source>
</evidence>
<dbReference type="Gene3D" id="3.40.190.10">
    <property type="entry name" value="Periplasmic binding protein-like II"/>
    <property type="match status" value="2"/>
</dbReference>
<dbReference type="Pfam" id="PF01094">
    <property type="entry name" value="ANF_receptor"/>
    <property type="match status" value="1"/>
</dbReference>
<evidence type="ECO:0000256" key="14">
    <source>
        <dbReference type="ARBA" id="ARBA00049638"/>
    </source>
</evidence>
<protein>
    <recommendedName>
        <fullName evidence="15">Glutamate receptor</fullName>
    </recommendedName>
</protein>
<evidence type="ECO:0000256" key="5">
    <source>
        <dbReference type="ARBA" id="ARBA00022692"/>
    </source>
</evidence>
<dbReference type="CDD" id="cd19990">
    <property type="entry name" value="PBP1_GABAb_receptor_plant"/>
    <property type="match status" value="1"/>
</dbReference>
<keyword evidence="6 18" id="KW-0732">Signal</keyword>
<dbReference type="InterPro" id="IPR001828">
    <property type="entry name" value="ANF_lig-bd_rcpt"/>
</dbReference>
<comment type="function">
    <text evidence="14">Glutamate-gated receptor that probably acts as a non-selective cation channel. May be involved in light-signal transduction and calcium homeostasis via the regulation of calcium influx into cells.</text>
</comment>
<evidence type="ECO:0000256" key="11">
    <source>
        <dbReference type="ARBA" id="ARBA00023180"/>
    </source>
</evidence>
<evidence type="ECO:0000313" key="21">
    <source>
        <dbReference type="Proteomes" id="UP001443914"/>
    </source>
</evidence>
<dbReference type="SMART" id="SM00079">
    <property type="entry name" value="PBPe"/>
    <property type="match status" value="1"/>
</dbReference>
<feature type="region of interest" description="Disordered" evidence="16">
    <location>
        <begin position="870"/>
        <end position="929"/>
    </location>
</feature>
<dbReference type="InterPro" id="IPR044440">
    <property type="entry name" value="GABAb_receptor_plant_PBP1"/>
</dbReference>
<keyword evidence="8 15" id="KW-0406">Ion transport</keyword>
<keyword evidence="10 15" id="KW-0675">Receptor</keyword>
<evidence type="ECO:0000256" key="18">
    <source>
        <dbReference type="SAM" id="SignalP"/>
    </source>
</evidence>
<keyword evidence="5 17" id="KW-0812">Transmembrane</keyword>
<dbReference type="InterPro" id="IPR017103">
    <property type="entry name" value="Iontropic_Glu_rcpt_pln"/>
</dbReference>
<feature type="transmembrane region" description="Helical" evidence="17">
    <location>
        <begin position="815"/>
        <end position="839"/>
    </location>
</feature>
<keyword evidence="11" id="KW-0325">Glycoprotein</keyword>
<gene>
    <name evidence="20" type="ORF">RND81_08G088400</name>
</gene>
<dbReference type="FunFam" id="3.40.190.10:FF:000103">
    <property type="entry name" value="Glutamate receptor"/>
    <property type="match status" value="1"/>
</dbReference>
<evidence type="ECO:0000259" key="19">
    <source>
        <dbReference type="SMART" id="SM00079"/>
    </source>
</evidence>
<evidence type="ECO:0000256" key="10">
    <source>
        <dbReference type="ARBA" id="ARBA00023170"/>
    </source>
</evidence>
<evidence type="ECO:0000256" key="4">
    <source>
        <dbReference type="ARBA" id="ARBA00022448"/>
    </source>
</evidence>
<dbReference type="CDD" id="cd13686">
    <property type="entry name" value="GluR_Plant"/>
    <property type="match status" value="1"/>
</dbReference>
<evidence type="ECO:0000256" key="9">
    <source>
        <dbReference type="ARBA" id="ARBA00023136"/>
    </source>
</evidence>
<evidence type="ECO:0000256" key="2">
    <source>
        <dbReference type="ARBA" id="ARBA00008685"/>
    </source>
</evidence>
<name>A0AAW1J539_SAPOF</name>
<dbReference type="GO" id="GO:0015276">
    <property type="term" value="F:ligand-gated monoatomic ion channel activity"/>
    <property type="evidence" value="ECO:0007669"/>
    <property type="project" value="InterPro"/>
</dbReference>
<dbReference type="Pfam" id="PF10613">
    <property type="entry name" value="Lig_chan-Glu_bd"/>
    <property type="match status" value="1"/>
</dbReference>
<keyword evidence="13 15" id="KW-0407">Ion channel</keyword>
<dbReference type="FunFam" id="3.40.50.2300:FF:000081">
    <property type="entry name" value="Glutamate receptor"/>
    <property type="match status" value="1"/>
</dbReference>
<evidence type="ECO:0000256" key="6">
    <source>
        <dbReference type="ARBA" id="ARBA00022729"/>
    </source>
</evidence>
<dbReference type="PANTHER" id="PTHR34836">
    <property type="entry name" value="OS06G0188250 PROTEIN"/>
    <property type="match status" value="1"/>
</dbReference>
<dbReference type="EMBL" id="JBDFQZ010000008">
    <property type="protein sequence ID" value="KAK9698199.1"/>
    <property type="molecule type" value="Genomic_DNA"/>
</dbReference>
<organism evidence="20 21">
    <name type="scientific">Saponaria officinalis</name>
    <name type="common">Common soapwort</name>
    <name type="synonym">Lychnis saponaria</name>
    <dbReference type="NCBI Taxonomy" id="3572"/>
    <lineage>
        <taxon>Eukaryota</taxon>
        <taxon>Viridiplantae</taxon>
        <taxon>Streptophyta</taxon>
        <taxon>Embryophyta</taxon>
        <taxon>Tracheophyta</taxon>
        <taxon>Spermatophyta</taxon>
        <taxon>Magnoliopsida</taxon>
        <taxon>eudicotyledons</taxon>
        <taxon>Gunneridae</taxon>
        <taxon>Pentapetalae</taxon>
        <taxon>Caryophyllales</taxon>
        <taxon>Caryophyllaceae</taxon>
        <taxon>Caryophylleae</taxon>
        <taxon>Saponaria</taxon>
    </lineage>
</organism>
<dbReference type="SUPFAM" id="SSF53822">
    <property type="entry name" value="Periplasmic binding protein-like I"/>
    <property type="match status" value="1"/>
</dbReference>
<evidence type="ECO:0000256" key="12">
    <source>
        <dbReference type="ARBA" id="ARBA00023286"/>
    </source>
</evidence>
<comment type="similarity">
    <text evidence="2 15">Belongs to the glutamate-gated ion channel (TC 1.A.10.1) family.</text>
</comment>
<evidence type="ECO:0000256" key="7">
    <source>
        <dbReference type="ARBA" id="ARBA00022989"/>
    </source>
</evidence>
<sequence>MKVAMLRGLSMLLLLWLFATTKAAENGTIAVDVGVIYGEDSELGKMGFNSIQMALSEFYNTHGHYKTRIALHTRLYHPNDSIVGAASAALYLLKYTQVKAIIEATTTSMDAEFVIQLGERAQVPIISYLSTSPCVSSGECSYFISVAQKDSAQVKAISALIQAFQWKDVIPIYVDNNGYGVGIIPYLDDALQKINARIPSHEAISMTATDDEILQLLHKLKAMQTRVFVAHLSPTLASRLFLLANELKMMGQGYVWIATTRISNELGSLDENVIESMQGVVGVQTYVPETNELKHFNSRWEREFEDMKLNVMGLWAYDAACALARAVEQVTAPNSGFKNTQIMSGNEEVTELDSVGVSSVGPELLKALHDTSFIGLAGNFNLADAQLGSLSAYKIINVFGKGSNEIGFWTSQKGLVPNLKSASNSGLRPIIWPGDVTTLPKGWEIPASGRRLKVGVPVKAVYEQLVNVTQTPNSTHVSGFCIDIFEAVMKNLNYSNHYYYIPYAKPDGTLAGSYDELVYQVFLQKYDVVVGDITIIANRSSYLDFTLPYTESGVTIVVPVRDDKQSAWVFLKPLTWELWVAILCAFLFIAFAIWVLEHRINDEFRGPPLHQAGTYLFYSFSMMVFAQRENVLSNLTRCVVVVWVFVVLVLTQSYTASLTSMLTVQRLQPTVTGVDELLSTGAYVGFQDGSFVKGLLVQKGFHESKLVSYNTSDNLDDLLSNGGIAAVFDEIPYMRTFIAANPSKYIMMQPIYKTDGFGFALPKGSPLVSEFSGAILRVTEGDEMSTIERKWGMQEYNSTDQGNIETSASLSLDSFWGLFLIVGVATGSSLLIFLVQFLYEQRDIWMDSDVSVWSRTRMLAEAFKKRDMGAHTFRKRGTQNDETDQTSIDGDGADGNTPTNSNIPPRQSNYSDKIEDDLSLSAGASPSRL</sequence>
<feature type="chain" id="PRO_5044002129" description="Glutamate receptor" evidence="18">
    <location>
        <begin position="24"/>
        <end position="929"/>
    </location>
</feature>